<evidence type="ECO:0000313" key="3">
    <source>
        <dbReference type="RefSeq" id="XP_055866428.1"/>
    </source>
</evidence>
<dbReference type="GeneID" id="106051439"/>
<dbReference type="OrthoDB" id="6152337at2759"/>
<dbReference type="Proteomes" id="UP001165740">
    <property type="component" value="Chromosome 14"/>
</dbReference>
<evidence type="ECO:0000256" key="1">
    <source>
        <dbReference type="SAM" id="Coils"/>
    </source>
</evidence>
<dbReference type="RefSeq" id="XP_055866428.1">
    <property type="nucleotide sequence ID" value="XM_056010453.1"/>
</dbReference>
<feature type="coiled-coil region" evidence="1">
    <location>
        <begin position="176"/>
        <end position="203"/>
    </location>
</feature>
<accession>A0A9W2YUG0</accession>
<name>A0A9W2YUG0_BIOGL</name>
<proteinExistence type="predicted"/>
<protein>
    <submittedName>
        <fullName evidence="3">Uncharacterized protein LOC106051439</fullName>
    </submittedName>
</protein>
<keyword evidence="1" id="KW-0175">Coiled coil</keyword>
<gene>
    <name evidence="3" type="primary">LOC106051439</name>
</gene>
<reference evidence="3" key="1">
    <citation type="submission" date="2025-08" db="UniProtKB">
        <authorList>
            <consortium name="RefSeq"/>
        </authorList>
    </citation>
    <scope>IDENTIFICATION</scope>
</reference>
<dbReference type="AlphaFoldDB" id="A0A9W2YUG0"/>
<sequence length="514" mass="60999">MSRPAKFQTYDMRVGEHNIKLQTIARQVLNRELPIRYKIGLRDAILAMKEKERLGFNFNRSLTASLRSRWDVVENATLNFLQEIVDMNDQIEEDSKKNERQLLSLIFTRSTNISLEARVEQMSGLYMRMNFYKKVLEERIKQYDPCRNFLLQCCELMGYLQPGQLLDRYAALIHVFKELYKEYEDRMAKMNKLQEKLSEIKSETDHRNMLLHNEMSELHMKLKNLSTRITYMEYELNEKMDQSTNTEMDIYRVKNSIHRSYVALMNYRGVEPTETDPFLQLEHIETRIQNAQDVIKYIRDETMKQHLNFRRRHREQEGETAKSESFSSTSVETFMTEYNDNKTMAGQGNYNINNLGIRRKQGEEKQDHNNARFQQSKRSGRTFLKGSCVVRNKKCEQDKKLLEKMSNHAKVTKFQKLPCIGTNHWEKIQSNINRHNLDMYDREPNGNVKISANRQLYTILSQADWSKHSRESNPMQLNMETKICLDNERTNNMSMPLCWKAKANPTRKTVNPKM</sequence>
<keyword evidence="2" id="KW-1185">Reference proteome</keyword>
<organism evidence="2 3">
    <name type="scientific">Biomphalaria glabrata</name>
    <name type="common">Bloodfluke planorb</name>
    <name type="synonym">Freshwater snail</name>
    <dbReference type="NCBI Taxonomy" id="6526"/>
    <lineage>
        <taxon>Eukaryota</taxon>
        <taxon>Metazoa</taxon>
        <taxon>Spiralia</taxon>
        <taxon>Lophotrochozoa</taxon>
        <taxon>Mollusca</taxon>
        <taxon>Gastropoda</taxon>
        <taxon>Heterobranchia</taxon>
        <taxon>Euthyneura</taxon>
        <taxon>Panpulmonata</taxon>
        <taxon>Hygrophila</taxon>
        <taxon>Lymnaeoidea</taxon>
        <taxon>Planorbidae</taxon>
        <taxon>Biomphalaria</taxon>
    </lineage>
</organism>
<evidence type="ECO:0000313" key="2">
    <source>
        <dbReference type="Proteomes" id="UP001165740"/>
    </source>
</evidence>